<dbReference type="EMBL" id="CP016181">
    <property type="protein sequence ID" value="AWX98566.1"/>
    <property type="molecule type" value="Genomic_DNA"/>
</dbReference>
<reference evidence="2 4" key="1">
    <citation type="submission" date="2016-06" db="EMBL/GenBank/DDBJ databases">
        <title>The sequenced genome of the ice-adhering bacterium Marinomonas primoryensis, from Antarctica.</title>
        <authorList>
            <person name="Graham L."/>
            <person name="Vance T.D.R."/>
            <person name="Davies P.L."/>
        </authorList>
    </citation>
    <scope>NUCLEOTIDE SEQUENCE [LARGE SCALE GENOMIC DNA]</scope>
    <source>
        <strain evidence="2 4">AceL</strain>
    </source>
</reference>
<dbReference type="Pfam" id="PF07157">
    <property type="entry name" value="DNA_circ_N"/>
    <property type="match status" value="1"/>
</dbReference>
<dbReference type="RefSeq" id="WP_112134655.1">
    <property type="nucleotide sequence ID" value="NZ_CP016181.1"/>
</dbReference>
<name>A0A2Z4PM38_9GAMM</name>
<gene>
    <name evidence="2" type="ORF">A8139_00115</name>
    <name evidence="3" type="ORF">A8139_00690</name>
</gene>
<evidence type="ECO:0000313" key="4">
    <source>
        <dbReference type="Proteomes" id="UP000249898"/>
    </source>
</evidence>
<organism evidence="2 4">
    <name type="scientific">Marinomonas primoryensis</name>
    <dbReference type="NCBI Taxonomy" id="178399"/>
    <lineage>
        <taxon>Bacteria</taxon>
        <taxon>Pseudomonadati</taxon>
        <taxon>Pseudomonadota</taxon>
        <taxon>Gammaproteobacteria</taxon>
        <taxon>Oceanospirillales</taxon>
        <taxon>Oceanospirillaceae</taxon>
        <taxon>Marinomonas</taxon>
    </lineage>
</organism>
<protein>
    <submittedName>
        <fullName evidence="2">Multidrug DMT transporter permease</fullName>
    </submittedName>
</protein>
<proteinExistence type="predicted"/>
<feature type="domain" description="DNA circulation N-terminal" evidence="1">
    <location>
        <begin position="7"/>
        <end position="91"/>
    </location>
</feature>
<dbReference type="OrthoDB" id="378644at2"/>
<sequence>MAFEDRLAASFRGVKFELDIVNGTSGRRAIAHSYPKRESGYAEDNGAVFKQEKIEGKIVGSDYVSRLQTLLVALNQSGPGELVHPWFGVIQIQIGNVSHKLDLKEDGVATFSFDAYNAGESLFPNATIDTSESVKAAAEEARAASQAAFSRSVLSYKKATTEAAGLGDMFDQALQDFDEFTRSIPSLPSELKQWTNRLTNLKYSVGNLLAKPGDLAREGMGLLEDVKGVVTDPIQALSVYDNVRNRWDGMRAELTVRGGLGRSIVASDGFASGVQTVSDFDTLAAQGNNISAFNSLLLEGSLIEKADALASSNFNVNTDINTIDSLTGVGRQAVVTGSQLTTIGNDLASNLATAAEAAVERGDSSTWRTFRALRIAVLEDTRIRAQQLPNLSTTRPNVTMPVALLAWQQTGDTENRASVIRRNGISNPSFIPAGQTVELING</sequence>
<evidence type="ECO:0000313" key="2">
    <source>
        <dbReference type="EMBL" id="AWX98566.1"/>
    </source>
</evidence>
<dbReference type="AlphaFoldDB" id="A0A2Z4PM38"/>
<dbReference type="Proteomes" id="UP000249898">
    <property type="component" value="Chromosome"/>
</dbReference>
<dbReference type="InterPro" id="IPR009826">
    <property type="entry name" value="DNA_circ_N"/>
</dbReference>
<evidence type="ECO:0000313" key="3">
    <source>
        <dbReference type="EMBL" id="AWX98670.1"/>
    </source>
</evidence>
<evidence type="ECO:0000259" key="1">
    <source>
        <dbReference type="Pfam" id="PF07157"/>
    </source>
</evidence>
<accession>A0A2Z4PM38</accession>
<dbReference type="EMBL" id="CP016181">
    <property type="protein sequence ID" value="AWX98670.1"/>
    <property type="molecule type" value="Genomic_DNA"/>
</dbReference>